<keyword evidence="6" id="KW-0378">Hydrolase</keyword>
<comment type="similarity">
    <text evidence="4">Belongs to the TRAFAC class myosin-kinesin ATPase superfamily. Kinesin family.</text>
</comment>
<keyword evidence="2" id="KW-0067">ATP-binding</keyword>
<reference evidence="6 7" key="1">
    <citation type="journal article" date="2018" name="Nat. Genet.">
        <title>The Rosa genome provides new insights in the design of modern roses.</title>
        <authorList>
            <person name="Bendahmane M."/>
        </authorList>
    </citation>
    <scope>NUCLEOTIDE SEQUENCE [LARGE SCALE GENOMIC DNA]</scope>
    <source>
        <strain evidence="7">cv. Old Blush</strain>
    </source>
</reference>
<evidence type="ECO:0000313" key="7">
    <source>
        <dbReference type="Proteomes" id="UP000238479"/>
    </source>
</evidence>
<dbReference type="EMBL" id="PDCK01000044">
    <property type="protein sequence ID" value="PRQ22205.1"/>
    <property type="molecule type" value="Genomic_DNA"/>
</dbReference>
<dbReference type="InterPro" id="IPR036961">
    <property type="entry name" value="Kinesin_motor_dom_sf"/>
</dbReference>
<evidence type="ECO:0000313" key="6">
    <source>
        <dbReference type="EMBL" id="PRQ22205.1"/>
    </source>
</evidence>
<dbReference type="AlphaFoldDB" id="A0A2P6PJV8"/>
<dbReference type="GO" id="GO:0005875">
    <property type="term" value="C:microtubule associated complex"/>
    <property type="evidence" value="ECO:0007669"/>
    <property type="project" value="TreeGrafter"/>
</dbReference>
<dbReference type="PRINTS" id="PR00380">
    <property type="entry name" value="KINESINHEAVY"/>
</dbReference>
<sequence length="173" mass="19638">MGSYLVRGSLPRATGSTNMNSQSSRSHAIFTITMEQKKISHCLNGANNDDIGDDILCAKLHLVDLAGSERAKRTGADGMHLKEALLLLARLCQPYSSFHFCTCSYIQVLPSSYVFGVKCCSLLFYSIRKIEHTLEETFIEIKNQGYFLVLECDHHSCFILLMCFRLVLWKIWF</sequence>
<feature type="domain" description="Kinesin motor" evidence="5">
    <location>
        <begin position="1"/>
        <end position="84"/>
    </location>
</feature>
<dbReference type="GO" id="GO:0007018">
    <property type="term" value="P:microtubule-based movement"/>
    <property type="evidence" value="ECO:0007669"/>
    <property type="project" value="InterPro"/>
</dbReference>
<evidence type="ECO:0000256" key="2">
    <source>
        <dbReference type="ARBA" id="ARBA00022840"/>
    </source>
</evidence>
<evidence type="ECO:0000256" key="3">
    <source>
        <dbReference type="ARBA" id="ARBA00023175"/>
    </source>
</evidence>
<dbReference type="GO" id="GO:0005524">
    <property type="term" value="F:ATP binding"/>
    <property type="evidence" value="ECO:0007669"/>
    <property type="project" value="UniProtKB-KW"/>
</dbReference>
<dbReference type="SUPFAM" id="SSF52540">
    <property type="entry name" value="P-loop containing nucleoside triphosphate hydrolases"/>
    <property type="match status" value="1"/>
</dbReference>
<evidence type="ECO:0000256" key="1">
    <source>
        <dbReference type="ARBA" id="ARBA00022741"/>
    </source>
</evidence>
<dbReference type="GO" id="GO:0007052">
    <property type="term" value="P:mitotic spindle organization"/>
    <property type="evidence" value="ECO:0007669"/>
    <property type="project" value="TreeGrafter"/>
</dbReference>
<gene>
    <name evidence="6" type="ORF">RchiOBHm_Chr6g0247721</name>
</gene>
<dbReference type="STRING" id="74649.A0A2P6PJV8"/>
<organism evidence="6 7">
    <name type="scientific">Rosa chinensis</name>
    <name type="common">China rose</name>
    <dbReference type="NCBI Taxonomy" id="74649"/>
    <lineage>
        <taxon>Eukaryota</taxon>
        <taxon>Viridiplantae</taxon>
        <taxon>Streptophyta</taxon>
        <taxon>Embryophyta</taxon>
        <taxon>Tracheophyta</taxon>
        <taxon>Spermatophyta</taxon>
        <taxon>Magnoliopsida</taxon>
        <taxon>eudicotyledons</taxon>
        <taxon>Gunneridae</taxon>
        <taxon>Pentapetalae</taxon>
        <taxon>rosids</taxon>
        <taxon>fabids</taxon>
        <taxon>Rosales</taxon>
        <taxon>Rosaceae</taxon>
        <taxon>Rosoideae</taxon>
        <taxon>Rosoideae incertae sedis</taxon>
        <taxon>Rosa</taxon>
    </lineage>
</organism>
<dbReference type="PROSITE" id="PS50067">
    <property type="entry name" value="KINESIN_MOTOR_2"/>
    <property type="match status" value="1"/>
</dbReference>
<dbReference type="InterPro" id="IPR027640">
    <property type="entry name" value="Kinesin-like_fam"/>
</dbReference>
<dbReference type="EC" id="3.6.4.4" evidence="6"/>
<evidence type="ECO:0000259" key="5">
    <source>
        <dbReference type="PROSITE" id="PS50067"/>
    </source>
</evidence>
<dbReference type="Pfam" id="PF00225">
    <property type="entry name" value="Kinesin"/>
    <property type="match status" value="1"/>
</dbReference>
<dbReference type="GO" id="GO:0016787">
    <property type="term" value="F:hydrolase activity"/>
    <property type="evidence" value="ECO:0007669"/>
    <property type="project" value="UniProtKB-KW"/>
</dbReference>
<dbReference type="InterPro" id="IPR001752">
    <property type="entry name" value="Kinesin_motor_dom"/>
</dbReference>
<dbReference type="InterPro" id="IPR027417">
    <property type="entry name" value="P-loop_NTPase"/>
</dbReference>
<protein>
    <submittedName>
        <fullName evidence="6">Putative plus-end-directed kinesin ATPase</fullName>
        <ecNumber evidence="6">3.6.4.4</ecNumber>
    </submittedName>
</protein>
<dbReference type="PANTHER" id="PTHR47969:SF6">
    <property type="entry name" value="KINESIN-LIKE PROTEIN KIN-4C"/>
    <property type="match status" value="1"/>
</dbReference>
<dbReference type="GO" id="GO:0003777">
    <property type="term" value="F:microtubule motor activity"/>
    <property type="evidence" value="ECO:0007669"/>
    <property type="project" value="InterPro"/>
</dbReference>
<keyword evidence="3" id="KW-0505">Motor protein</keyword>
<dbReference type="GO" id="GO:0051231">
    <property type="term" value="P:spindle elongation"/>
    <property type="evidence" value="ECO:0007669"/>
    <property type="project" value="TreeGrafter"/>
</dbReference>
<accession>A0A2P6PJV8</accession>
<dbReference type="Gene3D" id="3.40.850.10">
    <property type="entry name" value="Kinesin motor domain"/>
    <property type="match status" value="1"/>
</dbReference>
<dbReference type="Proteomes" id="UP000238479">
    <property type="component" value="Chromosome 6"/>
</dbReference>
<comment type="caution">
    <text evidence="4">Lacks conserved residue(s) required for the propagation of feature annotation.</text>
</comment>
<dbReference type="Gramene" id="PRQ22205">
    <property type="protein sequence ID" value="PRQ22205"/>
    <property type="gene ID" value="RchiOBHm_Chr6g0247721"/>
</dbReference>
<proteinExistence type="inferred from homology"/>
<name>A0A2P6PJV8_ROSCH</name>
<comment type="caution">
    <text evidence="6">The sequence shown here is derived from an EMBL/GenBank/DDBJ whole genome shotgun (WGS) entry which is preliminary data.</text>
</comment>
<keyword evidence="1" id="KW-0547">Nucleotide-binding</keyword>
<dbReference type="PANTHER" id="PTHR47969">
    <property type="entry name" value="CHROMOSOME-ASSOCIATED KINESIN KIF4A-RELATED"/>
    <property type="match status" value="1"/>
</dbReference>
<keyword evidence="7" id="KW-1185">Reference proteome</keyword>
<dbReference type="InterPro" id="IPR019821">
    <property type="entry name" value="Kinesin_motor_CS"/>
</dbReference>
<evidence type="ECO:0000256" key="4">
    <source>
        <dbReference type="PROSITE-ProRule" id="PRU00283"/>
    </source>
</evidence>
<dbReference type="PROSITE" id="PS00411">
    <property type="entry name" value="KINESIN_MOTOR_1"/>
    <property type="match status" value="1"/>
</dbReference>
<dbReference type="GO" id="GO:0008017">
    <property type="term" value="F:microtubule binding"/>
    <property type="evidence" value="ECO:0007669"/>
    <property type="project" value="InterPro"/>
</dbReference>